<dbReference type="InterPro" id="IPR032806">
    <property type="entry name" value="YbfD_N"/>
</dbReference>
<organism evidence="2 3">
    <name type="scientific">Streptosporangium canum</name>
    <dbReference type="NCBI Taxonomy" id="324952"/>
    <lineage>
        <taxon>Bacteria</taxon>
        <taxon>Bacillati</taxon>
        <taxon>Actinomycetota</taxon>
        <taxon>Actinomycetes</taxon>
        <taxon>Streptosporangiales</taxon>
        <taxon>Streptosporangiaceae</taxon>
        <taxon>Streptosporangium</taxon>
    </lineage>
</organism>
<name>A0A1I4G0C0_9ACTN</name>
<dbReference type="PANTHER" id="PTHR30298:SF0">
    <property type="entry name" value="PROTEIN YBFL-RELATED"/>
    <property type="match status" value="1"/>
</dbReference>
<sequence>MHRLATVPERRSACGRRHPLMVILTLTACATLVVGGDSVAAIRQWAARTSQAVLARLGAYRDPFTGRFTVPSERTFRRVLAGLDGDALDAAISGYVADVMRWAAPVPQIPDIPGPIEREQRRRTRRQIAHRAPDGLLPGAALDGKASRGARTAGDGRIFLVGTISHEHGVVLGQCQVADKRGEGPAARTLLSRLDVAGMVLTLDALHTTKATARLITEQLGGHYVLILKGNQPLARAAARALLSGPDAE</sequence>
<reference evidence="3" key="1">
    <citation type="submission" date="2016-10" db="EMBL/GenBank/DDBJ databases">
        <authorList>
            <person name="Varghese N."/>
            <person name="Submissions S."/>
        </authorList>
    </citation>
    <scope>NUCLEOTIDE SEQUENCE [LARGE SCALE GENOMIC DNA]</scope>
    <source>
        <strain evidence="3">CGMCC 4.2126</strain>
    </source>
</reference>
<accession>A0A1I4G0C0</accession>
<protein>
    <submittedName>
        <fullName evidence="2">DDE_Tnp_1-associated</fullName>
    </submittedName>
</protein>
<dbReference type="InterPro" id="IPR047647">
    <property type="entry name" value="ISAs1_transpos"/>
</dbReference>
<dbReference type="EMBL" id="FOQY01000082">
    <property type="protein sequence ID" value="SFL23159.1"/>
    <property type="molecule type" value="Genomic_DNA"/>
</dbReference>
<evidence type="ECO:0000313" key="3">
    <source>
        <dbReference type="Proteomes" id="UP000199111"/>
    </source>
</evidence>
<dbReference type="NCBIfam" id="NF033564">
    <property type="entry name" value="transpos_ISAs1"/>
    <property type="match status" value="1"/>
</dbReference>
<evidence type="ECO:0000313" key="2">
    <source>
        <dbReference type="EMBL" id="SFL23159.1"/>
    </source>
</evidence>
<dbReference type="AlphaFoldDB" id="A0A1I4G0C0"/>
<dbReference type="Pfam" id="PF13808">
    <property type="entry name" value="DDE_Tnp_1_assoc"/>
    <property type="match status" value="1"/>
</dbReference>
<gene>
    <name evidence="2" type="ORF">SAMN05216275_1821</name>
</gene>
<dbReference type="InterPro" id="IPR051698">
    <property type="entry name" value="Transposase_11-like"/>
</dbReference>
<keyword evidence="3" id="KW-1185">Reference proteome</keyword>
<feature type="domain" description="H repeat-associated protein N-terminal" evidence="1">
    <location>
        <begin position="2"/>
        <end position="95"/>
    </location>
</feature>
<dbReference type="PANTHER" id="PTHR30298">
    <property type="entry name" value="H REPEAT-ASSOCIATED PREDICTED TRANSPOSASE"/>
    <property type="match status" value="1"/>
</dbReference>
<dbReference type="PROSITE" id="PS51257">
    <property type="entry name" value="PROKAR_LIPOPROTEIN"/>
    <property type="match status" value="1"/>
</dbReference>
<evidence type="ECO:0000259" key="1">
    <source>
        <dbReference type="Pfam" id="PF13808"/>
    </source>
</evidence>
<dbReference type="Proteomes" id="UP000199111">
    <property type="component" value="Unassembled WGS sequence"/>
</dbReference>
<proteinExistence type="predicted"/>